<dbReference type="Proteomes" id="UP000193689">
    <property type="component" value="Unassembled WGS sequence"/>
</dbReference>
<gene>
    <name evidence="3" type="ORF">BCR38DRAFT_487457</name>
</gene>
<dbReference type="AlphaFoldDB" id="A0A1Y2DRJ4"/>
<dbReference type="GeneID" id="63780371"/>
<sequence>MAHLLSLLMVINVASAAVPPVPYVHRTSAWTANAIHLSTATGECNMTDPSEVDYNFWQHIYPNFCIQFDFSDEKYFEASYTSADYIEDPDNGDEASIATPPPNSGMYQPVNGNPWRFNFRFDPLEQAGNSTGNTTCTNTCSEALESLSQGPCGRTGGQMNHMTSEGSFDVGCGTYHFFIASPDPDETNCHIDDSHWNLTGASKKEFTLVDAVSAIESFCVGNESHSMLVDTASSHRPGLLQNQSAEYPERLYRFEGRRTGIDIFATFADVLEVESAAGCNNHSSQNFYVSEYADRCREILYKTLHRCNNDVSHMLTSGGYTLEHQAEHGCVVWQLYPYDLDS</sequence>
<dbReference type="InParanoid" id="A0A1Y2DRJ4"/>
<keyword evidence="4" id="KW-1185">Reference proteome</keyword>
<name>A0A1Y2DRJ4_9PEZI</name>
<evidence type="ECO:0000313" key="4">
    <source>
        <dbReference type="Proteomes" id="UP000193689"/>
    </source>
</evidence>
<dbReference type="EMBL" id="MCFJ01000010">
    <property type="protein sequence ID" value="ORY61716.1"/>
    <property type="molecule type" value="Genomic_DNA"/>
</dbReference>
<keyword evidence="2" id="KW-0732">Signal</keyword>
<feature type="chain" id="PRO_5013096069" evidence="2">
    <location>
        <begin position="17"/>
        <end position="342"/>
    </location>
</feature>
<evidence type="ECO:0000313" key="3">
    <source>
        <dbReference type="EMBL" id="ORY61716.1"/>
    </source>
</evidence>
<feature type="signal peptide" evidence="2">
    <location>
        <begin position="1"/>
        <end position="16"/>
    </location>
</feature>
<evidence type="ECO:0000256" key="2">
    <source>
        <dbReference type="SAM" id="SignalP"/>
    </source>
</evidence>
<evidence type="ECO:0000256" key="1">
    <source>
        <dbReference type="SAM" id="MobiDB-lite"/>
    </source>
</evidence>
<accession>A0A1Y2DRJ4</accession>
<feature type="region of interest" description="Disordered" evidence="1">
    <location>
        <begin position="87"/>
        <end position="106"/>
    </location>
</feature>
<organism evidence="3 4">
    <name type="scientific">Pseudomassariella vexata</name>
    <dbReference type="NCBI Taxonomy" id="1141098"/>
    <lineage>
        <taxon>Eukaryota</taxon>
        <taxon>Fungi</taxon>
        <taxon>Dikarya</taxon>
        <taxon>Ascomycota</taxon>
        <taxon>Pezizomycotina</taxon>
        <taxon>Sordariomycetes</taxon>
        <taxon>Xylariomycetidae</taxon>
        <taxon>Amphisphaeriales</taxon>
        <taxon>Pseudomassariaceae</taxon>
        <taxon>Pseudomassariella</taxon>
    </lineage>
</organism>
<comment type="caution">
    <text evidence="3">The sequence shown here is derived from an EMBL/GenBank/DDBJ whole genome shotgun (WGS) entry which is preliminary data.</text>
</comment>
<proteinExistence type="predicted"/>
<reference evidence="3 4" key="1">
    <citation type="submission" date="2016-07" db="EMBL/GenBank/DDBJ databases">
        <title>Pervasive Adenine N6-methylation of Active Genes in Fungi.</title>
        <authorList>
            <consortium name="DOE Joint Genome Institute"/>
            <person name="Mondo S.J."/>
            <person name="Dannebaum R.O."/>
            <person name="Kuo R.C."/>
            <person name="Labutti K."/>
            <person name="Haridas S."/>
            <person name="Kuo A."/>
            <person name="Salamov A."/>
            <person name="Ahrendt S.R."/>
            <person name="Lipzen A."/>
            <person name="Sullivan W."/>
            <person name="Andreopoulos W.B."/>
            <person name="Clum A."/>
            <person name="Lindquist E."/>
            <person name="Daum C."/>
            <person name="Ramamoorthy G.K."/>
            <person name="Gryganskyi A."/>
            <person name="Culley D."/>
            <person name="Magnuson J.K."/>
            <person name="James T.Y."/>
            <person name="O'Malley M.A."/>
            <person name="Stajich J.E."/>
            <person name="Spatafora J.W."/>
            <person name="Visel A."/>
            <person name="Grigoriev I.V."/>
        </authorList>
    </citation>
    <scope>NUCLEOTIDE SEQUENCE [LARGE SCALE GENOMIC DNA]</scope>
    <source>
        <strain evidence="3 4">CBS 129021</strain>
    </source>
</reference>
<protein>
    <submittedName>
        <fullName evidence="3">Uncharacterized protein</fullName>
    </submittedName>
</protein>
<dbReference type="RefSeq" id="XP_040713793.1">
    <property type="nucleotide sequence ID" value="XM_040864159.1"/>
</dbReference>